<dbReference type="AlphaFoldDB" id="A0A1F7RV46"/>
<proteinExistence type="predicted"/>
<sequence length="198" mass="21602">MKRYLVFLFILSLSLISIGKIEATDIVGTWDVTTTADIEATIAGVPYPVDPQDQEFTILFLSNKKVIISGFSGADIRGKWNKKNNKIKITLNRKDSINAGLTSALASFGVGVKVISLNQKWQIISFSDSTFSGYFSAQTKIKITGAPLEYSQYIGEVIKIKMSGPLSGTKTSGKSVIKEENAKNGILTSVIEEVIKSR</sequence>
<evidence type="ECO:0000313" key="2">
    <source>
        <dbReference type="Proteomes" id="UP000178797"/>
    </source>
</evidence>
<reference evidence="1 2" key="1">
    <citation type="journal article" date="2016" name="Nat. Commun.">
        <title>Thousands of microbial genomes shed light on interconnected biogeochemical processes in an aquifer system.</title>
        <authorList>
            <person name="Anantharaman K."/>
            <person name="Brown C.T."/>
            <person name="Hug L.A."/>
            <person name="Sharon I."/>
            <person name="Castelle C.J."/>
            <person name="Probst A.J."/>
            <person name="Thomas B.C."/>
            <person name="Singh A."/>
            <person name="Wilkins M.J."/>
            <person name="Karaoz U."/>
            <person name="Brodie E.L."/>
            <person name="Williams K.H."/>
            <person name="Hubbard S.S."/>
            <person name="Banfield J.F."/>
        </authorList>
    </citation>
    <scope>NUCLEOTIDE SEQUENCE [LARGE SCALE GENOMIC DNA]</scope>
</reference>
<accession>A0A1F7RV46</accession>
<evidence type="ECO:0000313" key="1">
    <source>
        <dbReference type="EMBL" id="OGL45422.1"/>
    </source>
</evidence>
<comment type="caution">
    <text evidence="1">The sequence shown here is derived from an EMBL/GenBank/DDBJ whole genome shotgun (WGS) entry which is preliminary data.</text>
</comment>
<dbReference type="Proteomes" id="UP000178797">
    <property type="component" value="Unassembled WGS sequence"/>
</dbReference>
<name>A0A1F7RV46_9BACT</name>
<gene>
    <name evidence="1" type="ORF">A2W05_05900</name>
</gene>
<organism evidence="1 2">
    <name type="scientific">Candidatus Schekmanbacteria bacterium RBG_16_38_10</name>
    <dbReference type="NCBI Taxonomy" id="1817879"/>
    <lineage>
        <taxon>Bacteria</taxon>
        <taxon>Candidatus Schekmaniibacteriota</taxon>
    </lineage>
</organism>
<dbReference type="EMBL" id="MGDE01000135">
    <property type="protein sequence ID" value="OGL45422.1"/>
    <property type="molecule type" value="Genomic_DNA"/>
</dbReference>
<protein>
    <submittedName>
        <fullName evidence="1">Uncharacterized protein</fullName>
    </submittedName>
</protein>